<evidence type="ECO:0000256" key="6">
    <source>
        <dbReference type="PIRSR" id="PIRSR604808-1"/>
    </source>
</evidence>
<dbReference type="PROSITE" id="PS51435">
    <property type="entry name" value="AP_NUCLEASE_F1_4"/>
    <property type="match status" value="1"/>
</dbReference>
<dbReference type="NCBIfam" id="TIGR00633">
    <property type="entry name" value="xth"/>
    <property type="match status" value="1"/>
</dbReference>
<evidence type="ECO:0000256" key="5">
    <source>
        <dbReference type="ARBA" id="ARBA00022842"/>
    </source>
</evidence>
<evidence type="ECO:0000256" key="3">
    <source>
        <dbReference type="ARBA" id="ARBA00022723"/>
    </source>
</evidence>
<evidence type="ECO:0000313" key="13">
    <source>
        <dbReference type="Proteomes" id="UP001295684"/>
    </source>
</evidence>
<feature type="region of interest" description="Disordered" evidence="10">
    <location>
        <begin position="1"/>
        <end position="38"/>
    </location>
</feature>
<dbReference type="SUPFAM" id="SSF56219">
    <property type="entry name" value="DNase I-like"/>
    <property type="match status" value="1"/>
</dbReference>
<feature type="compositionally biased region" description="Polar residues" evidence="10">
    <location>
        <begin position="27"/>
        <end position="36"/>
    </location>
</feature>
<feature type="compositionally biased region" description="Basic residues" evidence="10">
    <location>
        <begin position="1"/>
        <end position="10"/>
    </location>
</feature>
<keyword evidence="3 7" id="KW-0479">Metal-binding</keyword>
<dbReference type="GO" id="GO:0008311">
    <property type="term" value="F:double-stranded DNA 3'-5' DNA exonuclease activity"/>
    <property type="evidence" value="ECO:0007669"/>
    <property type="project" value="UniProtKB-EC"/>
</dbReference>
<sequence>MSKSSLKRSAKQMGFDTTKRTKKVKSTGDTQKQVQSLLAPHEEEKYPESFETDTIKIYSWNVNGIKAVIGRKDLQSFITEHSPDILCINETKLSEENILKLKLRSHIPSEYQLIWNCCKRKKGYSGSAVFTKVKPLSVAYDLGIPKHDTEGRTITCEFEKFFLVTSYVPNAGVGKLERLDYRVNEWDTDFQDYLQGLEKSGKPIILCGDLNVGHLDIDVHNPKGLKKCAGFTPQERESFGNFLDKGFIDTFRHLHEEEQKFSFWSAKKQARASNKGWRLDYFVTSKNLIDNIDDSEIHDQVMGSDHCPISVTLNLKKGIETGDDFLMKSGNKE</sequence>
<feature type="active site" description="Proton donor/acceptor" evidence="6">
    <location>
        <position position="209"/>
    </location>
</feature>
<evidence type="ECO:0000256" key="2">
    <source>
        <dbReference type="ARBA" id="ARBA00007092"/>
    </source>
</evidence>
<feature type="active site" description="Proton acceptor" evidence="6">
    <location>
        <position position="306"/>
    </location>
</feature>
<dbReference type="InterPro" id="IPR036691">
    <property type="entry name" value="Endo/exonu/phosph_ase_sf"/>
</dbReference>
<gene>
    <name evidence="12" type="ORF">ECRASSUSDP1_LOCUS14201</name>
</gene>
<dbReference type="GO" id="GO:0003906">
    <property type="term" value="F:DNA-(apurinic or apyrimidinic site) endonuclease activity"/>
    <property type="evidence" value="ECO:0007669"/>
    <property type="project" value="TreeGrafter"/>
</dbReference>
<feature type="binding site" evidence="7">
    <location>
        <position position="211"/>
    </location>
    <ligand>
        <name>Mg(2+)</name>
        <dbReference type="ChEBI" id="CHEBI:18420"/>
        <label>1</label>
    </ligand>
</feature>
<evidence type="ECO:0000313" key="12">
    <source>
        <dbReference type="EMBL" id="CAI2372867.1"/>
    </source>
</evidence>
<feature type="binding site" evidence="7">
    <location>
        <position position="306"/>
    </location>
    <ligand>
        <name>Mg(2+)</name>
        <dbReference type="ChEBI" id="CHEBI:18420"/>
        <label>1</label>
    </ligand>
</feature>
<dbReference type="GO" id="GO:0046872">
    <property type="term" value="F:metal ion binding"/>
    <property type="evidence" value="ECO:0007669"/>
    <property type="project" value="UniProtKB-KW"/>
</dbReference>
<dbReference type="PROSITE" id="PS00727">
    <property type="entry name" value="AP_NUCLEASE_F1_2"/>
    <property type="match status" value="1"/>
</dbReference>
<comment type="cofactor">
    <cofactor evidence="1">
        <name>Mn(2+)</name>
        <dbReference type="ChEBI" id="CHEBI:29035"/>
    </cofactor>
</comment>
<reference evidence="12" key="1">
    <citation type="submission" date="2023-07" db="EMBL/GenBank/DDBJ databases">
        <authorList>
            <consortium name="AG Swart"/>
            <person name="Singh M."/>
            <person name="Singh A."/>
            <person name="Seah K."/>
            <person name="Emmerich C."/>
        </authorList>
    </citation>
    <scope>NUCLEOTIDE SEQUENCE</scope>
    <source>
        <strain evidence="12">DP1</strain>
    </source>
</reference>
<feature type="site" description="Transition state stabilizer" evidence="8">
    <location>
        <position position="211"/>
    </location>
</feature>
<dbReference type="GO" id="GO:0003677">
    <property type="term" value="F:DNA binding"/>
    <property type="evidence" value="ECO:0007669"/>
    <property type="project" value="InterPro"/>
</dbReference>
<protein>
    <recommendedName>
        <fullName evidence="9">DNA repair nuclease/redox regulator APEX1</fullName>
        <shortName evidence="9">APEN</shortName>
        <shortName evidence="9">REF-1</shortName>
        <ecNumber evidence="9">3.1.11.2</ecNumber>
        <ecNumber evidence="9">3.1.21.-</ecNumber>
    </recommendedName>
    <alternativeName>
        <fullName evidence="9">APEX nuclease</fullName>
    </alternativeName>
    <alternativeName>
        <fullName evidence="9">Apurinic-apyrimidinic endonuclease 1</fullName>
    </alternativeName>
    <alternativeName>
        <fullName evidence="9">Redox factor-1</fullName>
    </alternativeName>
    <component>
        <recommendedName>
            <fullName evidence="9">DNA repair nuclease/redox regulator APEX1, mitochondrial</fullName>
        </recommendedName>
    </component>
</protein>
<feature type="site" description="Important for catalytic activity" evidence="8">
    <location>
        <position position="280"/>
    </location>
</feature>
<dbReference type="InterPro" id="IPR020848">
    <property type="entry name" value="AP_endonuclease_F1_CS"/>
</dbReference>
<feature type="binding site" evidence="7">
    <location>
        <position position="90"/>
    </location>
    <ligand>
        <name>Mg(2+)</name>
        <dbReference type="ChEBI" id="CHEBI:18420"/>
        <label>1</label>
    </ligand>
</feature>
<dbReference type="NCBIfam" id="TIGR00195">
    <property type="entry name" value="exoDNase_III"/>
    <property type="match status" value="1"/>
</dbReference>
<comment type="cofactor">
    <cofactor evidence="7 9">
        <name>Mg(2+)</name>
        <dbReference type="ChEBI" id="CHEBI:18420"/>
    </cofactor>
    <cofactor evidence="7 9">
        <name>Mn(2+)</name>
        <dbReference type="ChEBI" id="CHEBI:29035"/>
    </cofactor>
    <text evidence="7 9">Probably binds two magnesium or manganese ions per subunit.</text>
</comment>
<keyword evidence="4" id="KW-0378">Hydrolase</keyword>
<comment type="caution">
    <text evidence="12">The sequence shown here is derived from an EMBL/GenBank/DDBJ whole genome shotgun (WGS) entry which is preliminary data.</text>
</comment>
<accession>A0AAD1XHM7</accession>
<dbReference type="PANTHER" id="PTHR22748:SF6">
    <property type="entry name" value="DNA-(APURINIC OR APYRIMIDINIC SITE) ENDONUCLEASE"/>
    <property type="match status" value="1"/>
</dbReference>
<organism evidence="12 13">
    <name type="scientific">Euplotes crassus</name>
    <dbReference type="NCBI Taxonomy" id="5936"/>
    <lineage>
        <taxon>Eukaryota</taxon>
        <taxon>Sar</taxon>
        <taxon>Alveolata</taxon>
        <taxon>Ciliophora</taxon>
        <taxon>Intramacronucleata</taxon>
        <taxon>Spirotrichea</taxon>
        <taxon>Hypotrichia</taxon>
        <taxon>Euplotida</taxon>
        <taxon>Euplotidae</taxon>
        <taxon>Moneuplotes</taxon>
    </lineage>
</organism>
<keyword evidence="9" id="KW-0227">DNA damage</keyword>
<dbReference type="Gene3D" id="3.60.10.10">
    <property type="entry name" value="Endonuclease/exonuclease/phosphatase"/>
    <property type="match status" value="1"/>
</dbReference>
<dbReference type="PANTHER" id="PTHR22748">
    <property type="entry name" value="AP ENDONUCLEASE"/>
    <property type="match status" value="1"/>
</dbReference>
<dbReference type="GO" id="GO:0008081">
    <property type="term" value="F:phosphoric diester hydrolase activity"/>
    <property type="evidence" value="ECO:0007669"/>
    <property type="project" value="TreeGrafter"/>
</dbReference>
<feature type="binding site" evidence="7">
    <location>
        <position position="305"/>
    </location>
    <ligand>
        <name>Mg(2+)</name>
        <dbReference type="ChEBI" id="CHEBI:18420"/>
        <label>1</label>
    </ligand>
</feature>
<dbReference type="GO" id="GO:0005634">
    <property type="term" value="C:nucleus"/>
    <property type="evidence" value="ECO:0007669"/>
    <property type="project" value="TreeGrafter"/>
</dbReference>
<keyword evidence="9" id="KW-0234">DNA repair</keyword>
<dbReference type="EMBL" id="CAMPGE010014180">
    <property type="protein sequence ID" value="CAI2372867.1"/>
    <property type="molecule type" value="Genomic_DNA"/>
</dbReference>
<feature type="active site" evidence="6">
    <location>
        <position position="167"/>
    </location>
</feature>
<dbReference type="InterPro" id="IPR004808">
    <property type="entry name" value="AP_endonuc_1"/>
</dbReference>
<dbReference type="InterPro" id="IPR005135">
    <property type="entry name" value="Endo/exonuclease/phosphatase"/>
</dbReference>
<keyword evidence="13" id="KW-1185">Reference proteome</keyword>
<feature type="site" description="Interaction with DNA substrate" evidence="8">
    <location>
        <position position="306"/>
    </location>
</feature>
<dbReference type="EC" id="3.1.11.2" evidence="9"/>
<dbReference type="Pfam" id="PF03372">
    <property type="entry name" value="Exo_endo_phos"/>
    <property type="match status" value="1"/>
</dbReference>
<dbReference type="EC" id="3.1.21.-" evidence="9"/>
<evidence type="ECO:0000256" key="9">
    <source>
        <dbReference type="RuleBase" id="RU362131"/>
    </source>
</evidence>
<evidence type="ECO:0000256" key="8">
    <source>
        <dbReference type="PIRSR" id="PIRSR604808-3"/>
    </source>
</evidence>
<name>A0AAD1XHM7_EUPCR</name>
<dbReference type="PROSITE" id="PS00728">
    <property type="entry name" value="AP_NUCLEASE_F1_3"/>
    <property type="match status" value="1"/>
</dbReference>
<dbReference type="CDD" id="cd09087">
    <property type="entry name" value="Ape1-like_AP-endo"/>
    <property type="match status" value="1"/>
</dbReference>
<proteinExistence type="inferred from homology"/>
<feature type="binding site" evidence="7">
    <location>
        <position position="209"/>
    </location>
    <ligand>
        <name>Mg(2+)</name>
        <dbReference type="ChEBI" id="CHEBI:18420"/>
        <label>1</label>
    </ligand>
</feature>
<feature type="binding site" evidence="7">
    <location>
        <position position="61"/>
    </location>
    <ligand>
        <name>Mg(2+)</name>
        <dbReference type="ChEBI" id="CHEBI:18420"/>
        <label>1</label>
    </ligand>
</feature>
<dbReference type="AlphaFoldDB" id="A0AAD1XHM7"/>
<keyword evidence="5 7" id="KW-0460">Magnesium</keyword>
<feature type="domain" description="Endonuclease/exonuclease/phosphatase" evidence="11">
    <location>
        <begin position="59"/>
        <end position="306"/>
    </location>
</feature>
<evidence type="ECO:0000256" key="4">
    <source>
        <dbReference type="ARBA" id="ARBA00022801"/>
    </source>
</evidence>
<evidence type="ECO:0000256" key="10">
    <source>
        <dbReference type="SAM" id="MobiDB-lite"/>
    </source>
</evidence>
<dbReference type="Proteomes" id="UP001295684">
    <property type="component" value="Unassembled WGS sequence"/>
</dbReference>
<evidence type="ECO:0000256" key="7">
    <source>
        <dbReference type="PIRSR" id="PIRSR604808-2"/>
    </source>
</evidence>
<evidence type="ECO:0000259" key="11">
    <source>
        <dbReference type="Pfam" id="PF03372"/>
    </source>
</evidence>
<keyword evidence="7" id="KW-0464">Manganese</keyword>
<dbReference type="GO" id="GO:0006284">
    <property type="term" value="P:base-excision repair"/>
    <property type="evidence" value="ECO:0007669"/>
    <property type="project" value="TreeGrafter"/>
</dbReference>
<evidence type="ECO:0000256" key="1">
    <source>
        <dbReference type="ARBA" id="ARBA00001936"/>
    </source>
</evidence>
<comment type="similarity">
    <text evidence="2 9">Belongs to the DNA repair enzymes AP/ExoA family.</text>
</comment>